<dbReference type="EMBL" id="JAYJLD010000003">
    <property type="protein sequence ID" value="MEB3100585.1"/>
    <property type="molecule type" value="Genomic_DNA"/>
</dbReference>
<dbReference type="PANTHER" id="PTHR40060">
    <property type="entry name" value="UPF0316 PROTEIN YEBE"/>
    <property type="match status" value="1"/>
</dbReference>
<evidence type="ECO:0000313" key="9">
    <source>
        <dbReference type="EMBL" id="MEB3100585.1"/>
    </source>
</evidence>
<comment type="subcellular location">
    <subcellularLocation>
        <location evidence="1 6">Cell membrane</location>
        <topology evidence="1 6">Multi-pass membrane protein</topology>
    </subcellularLocation>
</comment>
<feature type="transmembrane region" description="Helical" evidence="6">
    <location>
        <begin position="6"/>
        <end position="26"/>
    </location>
</feature>
<name>A0ABU5ZDK1_9BACL</name>
<evidence type="ECO:0000313" key="10">
    <source>
        <dbReference type="Proteomes" id="UP001310386"/>
    </source>
</evidence>
<evidence type="ECO:0000256" key="4">
    <source>
        <dbReference type="ARBA" id="ARBA00022989"/>
    </source>
</evidence>
<dbReference type="InterPro" id="IPR022930">
    <property type="entry name" value="UPF0316"/>
</dbReference>
<dbReference type="RefSeq" id="WP_371752702.1">
    <property type="nucleotide sequence ID" value="NZ_JAYJLD010000003.1"/>
</dbReference>
<comment type="similarity">
    <text evidence="6">Belongs to the UPF0316 family.</text>
</comment>
<dbReference type="Pfam" id="PF10035">
    <property type="entry name" value="DUF2179"/>
    <property type="match status" value="1"/>
</dbReference>
<gene>
    <name evidence="9" type="ORF">VF724_02795</name>
</gene>
<evidence type="ECO:0000256" key="5">
    <source>
        <dbReference type="ARBA" id="ARBA00023136"/>
    </source>
</evidence>
<evidence type="ECO:0000256" key="6">
    <source>
        <dbReference type="HAMAP-Rule" id="MF_01515"/>
    </source>
</evidence>
<evidence type="ECO:0000256" key="2">
    <source>
        <dbReference type="ARBA" id="ARBA00022475"/>
    </source>
</evidence>
<keyword evidence="5 6" id="KW-0472">Membrane</keyword>
<dbReference type="PANTHER" id="PTHR40060:SF1">
    <property type="entry name" value="UPF0316 PROTEIN YEBE"/>
    <property type="match status" value="1"/>
</dbReference>
<dbReference type="CDD" id="cd16381">
    <property type="entry name" value="YitT_C_like_1"/>
    <property type="match status" value="1"/>
</dbReference>
<dbReference type="Proteomes" id="UP001310386">
    <property type="component" value="Unassembled WGS sequence"/>
</dbReference>
<proteinExistence type="inferred from homology"/>
<dbReference type="HAMAP" id="MF_01515">
    <property type="entry name" value="UPF0316"/>
    <property type="match status" value="1"/>
</dbReference>
<dbReference type="Pfam" id="PF18955">
    <property type="entry name" value="DUF5698"/>
    <property type="match status" value="1"/>
</dbReference>
<evidence type="ECO:0000256" key="3">
    <source>
        <dbReference type="ARBA" id="ARBA00022692"/>
    </source>
</evidence>
<organism evidence="9 10">
    <name type="scientific">Ferviditalea candida</name>
    <dbReference type="NCBI Taxonomy" id="3108399"/>
    <lineage>
        <taxon>Bacteria</taxon>
        <taxon>Bacillati</taxon>
        <taxon>Bacillota</taxon>
        <taxon>Bacilli</taxon>
        <taxon>Bacillales</taxon>
        <taxon>Paenibacillaceae</taxon>
        <taxon>Ferviditalea</taxon>
    </lineage>
</organism>
<evidence type="ECO:0000259" key="8">
    <source>
        <dbReference type="Pfam" id="PF18955"/>
    </source>
</evidence>
<comment type="caution">
    <text evidence="6">Lacks conserved residue(s) required for the propagation of feature annotation.</text>
</comment>
<accession>A0ABU5ZDK1</accession>
<sequence length="181" mass="20695">MRYEIIFIIMFINVLYVSFFTLRMILVIKGYRLFASLLSVIEVFVYLKGLTIVLDNLDNSINLAAYCIGWGMGVYLGSKIEEYLALGYVTLQVVVDSIELQLPSYIREQGFGVTSWTADGKDGKRLVMQVLTKRSNEQKLLELIHSRVPKAFVISYEPKQLIGGFWVKQLKGRLDPRGIDE</sequence>
<keyword evidence="4 6" id="KW-1133">Transmembrane helix</keyword>
<keyword evidence="3 6" id="KW-0812">Transmembrane</keyword>
<dbReference type="InterPro" id="IPR019264">
    <property type="entry name" value="DUF2179"/>
</dbReference>
<evidence type="ECO:0000256" key="1">
    <source>
        <dbReference type="ARBA" id="ARBA00004651"/>
    </source>
</evidence>
<feature type="domain" description="DUF5698" evidence="8">
    <location>
        <begin position="21"/>
        <end position="77"/>
    </location>
</feature>
<dbReference type="InterPro" id="IPR044035">
    <property type="entry name" value="DUF5698"/>
</dbReference>
<keyword evidence="2 6" id="KW-1003">Cell membrane</keyword>
<protein>
    <recommendedName>
        <fullName evidence="6">UPF0316 protein VF724_02795</fullName>
    </recommendedName>
</protein>
<comment type="caution">
    <text evidence="9">The sequence shown here is derived from an EMBL/GenBank/DDBJ whole genome shotgun (WGS) entry which is preliminary data.</text>
</comment>
<keyword evidence="10" id="KW-1185">Reference proteome</keyword>
<dbReference type="NCBIfam" id="NF003194">
    <property type="entry name" value="PRK04164.1-5"/>
    <property type="match status" value="1"/>
</dbReference>
<reference evidence="9" key="1">
    <citation type="submission" date="2023-12" db="EMBL/GenBank/DDBJ databases">
        <title>Fervidustalea candida gen. nov., sp. nov., a novel member of the family Paenibacillaceae isolated from a geothermal area.</title>
        <authorList>
            <person name="Li W.-J."/>
            <person name="Jiao J.-Y."/>
            <person name="Chen Y."/>
        </authorList>
    </citation>
    <scope>NUCLEOTIDE SEQUENCE</scope>
    <source>
        <strain evidence="9">SYSU GA230002</strain>
    </source>
</reference>
<feature type="domain" description="DUF2179" evidence="7">
    <location>
        <begin position="111"/>
        <end position="163"/>
    </location>
</feature>
<evidence type="ECO:0000259" key="7">
    <source>
        <dbReference type="Pfam" id="PF10035"/>
    </source>
</evidence>